<name>A0A5N3ZZS1_PHOPY</name>
<evidence type="ECO:0000256" key="3">
    <source>
        <dbReference type="ARBA" id="ARBA00006958"/>
    </source>
</evidence>
<dbReference type="PANTHER" id="PTHR22930:SF269">
    <property type="entry name" value="NUCLEASE HARBI1-LIKE PROTEIN"/>
    <property type="match status" value="1"/>
</dbReference>
<dbReference type="GO" id="GO:0046872">
    <property type="term" value="F:metal ion binding"/>
    <property type="evidence" value="ECO:0007669"/>
    <property type="project" value="UniProtKB-KW"/>
</dbReference>
<evidence type="ECO:0000256" key="4">
    <source>
        <dbReference type="ARBA" id="ARBA00022722"/>
    </source>
</evidence>
<keyword evidence="4" id="KW-0540">Nuclease</keyword>
<dbReference type="InParanoid" id="A0A5N3ZZS1"/>
<proteinExistence type="inferred from homology"/>
<accession>A0A5N3ZZS1</accession>
<evidence type="ECO:0000313" key="10">
    <source>
        <dbReference type="Proteomes" id="UP000327044"/>
    </source>
</evidence>
<dbReference type="AlphaFoldDB" id="A0A5N3ZZS1"/>
<comment type="caution">
    <text evidence="9">The sequence shown here is derived from an EMBL/GenBank/DDBJ whole genome shotgun (WGS) entry which is preliminary data.</text>
</comment>
<comment type="subcellular location">
    <subcellularLocation>
        <location evidence="2">Nucleus</location>
    </subcellularLocation>
</comment>
<reference evidence="9 10" key="1">
    <citation type="journal article" date="2018" name="Elife">
        <title>Firefly genomes illuminate parallel origins of bioluminescence in beetles.</title>
        <authorList>
            <person name="Fallon T.R."/>
            <person name="Lower S.E."/>
            <person name="Chang C.H."/>
            <person name="Bessho-Uehara M."/>
            <person name="Martin G.J."/>
            <person name="Bewick A.J."/>
            <person name="Behringer M."/>
            <person name="Debat H.J."/>
            <person name="Wong I."/>
            <person name="Day J.C."/>
            <person name="Suvorov A."/>
            <person name="Silva C.J."/>
            <person name="Stanger-Hall K.F."/>
            <person name="Hall D.W."/>
            <person name="Schmitz R.J."/>
            <person name="Nelson D.R."/>
            <person name="Lewis S.M."/>
            <person name="Shigenobu S."/>
            <person name="Bybee S.M."/>
            <person name="Larracuente A.M."/>
            <person name="Oba Y."/>
            <person name="Weng J.K."/>
        </authorList>
    </citation>
    <scope>NUCLEOTIDE SEQUENCE [LARGE SCALE GENOMIC DNA]</scope>
    <source>
        <strain evidence="9">1611_PpyrPB1</strain>
        <tissue evidence="9">Whole body</tissue>
    </source>
</reference>
<evidence type="ECO:0000256" key="7">
    <source>
        <dbReference type="ARBA" id="ARBA00023242"/>
    </source>
</evidence>
<evidence type="ECO:0000259" key="8">
    <source>
        <dbReference type="Pfam" id="PF13359"/>
    </source>
</evidence>
<gene>
    <name evidence="9" type="ORF">PPYR_15024</name>
</gene>
<evidence type="ECO:0000256" key="6">
    <source>
        <dbReference type="ARBA" id="ARBA00022801"/>
    </source>
</evidence>
<evidence type="ECO:0000313" key="9">
    <source>
        <dbReference type="EMBL" id="KAB0790574.1"/>
    </source>
</evidence>
<protein>
    <recommendedName>
        <fullName evidence="8">DDE Tnp4 domain-containing protein</fullName>
    </recommendedName>
</protein>
<keyword evidence="7" id="KW-0539">Nucleus</keyword>
<keyword evidence="6" id="KW-0378">Hydrolase</keyword>
<evidence type="ECO:0000256" key="5">
    <source>
        <dbReference type="ARBA" id="ARBA00022723"/>
    </source>
</evidence>
<dbReference type="GO" id="GO:0016787">
    <property type="term" value="F:hydrolase activity"/>
    <property type="evidence" value="ECO:0007669"/>
    <property type="project" value="UniProtKB-KW"/>
</dbReference>
<dbReference type="PANTHER" id="PTHR22930">
    <property type="match status" value="1"/>
</dbReference>
<keyword evidence="10" id="KW-1185">Reference proteome</keyword>
<keyword evidence="5" id="KW-0479">Metal-binding</keyword>
<dbReference type="Proteomes" id="UP000327044">
    <property type="component" value="Unassembled WGS sequence"/>
</dbReference>
<dbReference type="InterPro" id="IPR027806">
    <property type="entry name" value="HARBI1_dom"/>
</dbReference>
<comment type="cofactor">
    <cofactor evidence="1">
        <name>a divalent metal cation</name>
        <dbReference type="ChEBI" id="CHEBI:60240"/>
    </cofactor>
</comment>
<evidence type="ECO:0000256" key="1">
    <source>
        <dbReference type="ARBA" id="ARBA00001968"/>
    </source>
</evidence>
<evidence type="ECO:0000256" key="2">
    <source>
        <dbReference type="ARBA" id="ARBA00004123"/>
    </source>
</evidence>
<dbReference type="GO" id="GO:0004518">
    <property type="term" value="F:nuclease activity"/>
    <property type="evidence" value="ECO:0007669"/>
    <property type="project" value="UniProtKB-KW"/>
</dbReference>
<sequence>GSFQNLGWEFRVGHSTVSKVIYETCEAIWETLQPIYLKSPSETDWMSIGENFFNKWNFPHTLGAIDGKHVQMHCPINSGSLYYNYKGHFSIVLLACCDADYKFIWVDIGAWGSEHDSGIFRRSKMGKDLNEGIVKLPAASKLPGSETVMPYFFVGDEAFPLKSYIMRPYPGKLARRTIENAFGILASRWKVFRSPLLCSVKTTESIVKATVCLHNFLKTEISNSYVPKSLVNNEDDNGEITEGEWRETTKNYTNLNSLGRLGANAPKIIDNQRDQLAEYLVSDAGTVPWQYNQINRGRRRQCCYFLIKIKNSNLSMQFHLIKY</sequence>
<organism evidence="9 10">
    <name type="scientific">Photinus pyralis</name>
    <name type="common">Common eastern firefly</name>
    <name type="synonym">Lampyris pyralis</name>
    <dbReference type="NCBI Taxonomy" id="7054"/>
    <lineage>
        <taxon>Eukaryota</taxon>
        <taxon>Metazoa</taxon>
        <taxon>Ecdysozoa</taxon>
        <taxon>Arthropoda</taxon>
        <taxon>Hexapoda</taxon>
        <taxon>Insecta</taxon>
        <taxon>Pterygota</taxon>
        <taxon>Neoptera</taxon>
        <taxon>Endopterygota</taxon>
        <taxon>Coleoptera</taxon>
        <taxon>Polyphaga</taxon>
        <taxon>Elateriformia</taxon>
        <taxon>Elateroidea</taxon>
        <taxon>Lampyridae</taxon>
        <taxon>Lampyrinae</taxon>
        <taxon>Photinus</taxon>
    </lineage>
</organism>
<dbReference type="EMBL" id="VVIM01001107">
    <property type="protein sequence ID" value="KAB0790574.1"/>
    <property type="molecule type" value="Genomic_DNA"/>
</dbReference>
<feature type="domain" description="DDE Tnp4" evidence="8">
    <location>
        <begin position="65"/>
        <end position="215"/>
    </location>
</feature>
<comment type="similarity">
    <text evidence="3">Belongs to the HARBI1 family.</text>
</comment>
<dbReference type="InterPro" id="IPR045249">
    <property type="entry name" value="HARBI1-like"/>
</dbReference>
<feature type="non-terminal residue" evidence="9">
    <location>
        <position position="1"/>
    </location>
</feature>
<dbReference type="Pfam" id="PF13359">
    <property type="entry name" value="DDE_Tnp_4"/>
    <property type="match status" value="1"/>
</dbReference>
<dbReference type="GO" id="GO:0005634">
    <property type="term" value="C:nucleus"/>
    <property type="evidence" value="ECO:0007669"/>
    <property type="project" value="UniProtKB-SubCell"/>
</dbReference>